<dbReference type="EMBL" id="UGRY01000003">
    <property type="protein sequence ID" value="SUD47552.1"/>
    <property type="molecule type" value="Genomic_DNA"/>
</dbReference>
<gene>
    <name evidence="1" type="ORF">NCTC1934_04866</name>
</gene>
<reference evidence="1 2" key="1">
    <citation type="submission" date="2018-06" db="EMBL/GenBank/DDBJ databases">
        <authorList>
            <consortium name="Pathogen Informatics"/>
            <person name="Doyle S."/>
        </authorList>
    </citation>
    <scope>NUCLEOTIDE SEQUENCE [LARGE SCALE GENOMIC DNA]</scope>
    <source>
        <strain evidence="1 2">NCTC1934</strain>
    </source>
</reference>
<protein>
    <submittedName>
        <fullName evidence="1">Uncharacterized protein</fullName>
    </submittedName>
</protein>
<keyword evidence="2" id="KW-1185">Reference proteome</keyword>
<evidence type="ECO:0000313" key="2">
    <source>
        <dbReference type="Proteomes" id="UP000255467"/>
    </source>
</evidence>
<organism evidence="1 2">
    <name type="scientific">Nocardia otitidiscaviarum</name>
    <dbReference type="NCBI Taxonomy" id="1823"/>
    <lineage>
        <taxon>Bacteria</taxon>
        <taxon>Bacillati</taxon>
        <taxon>Actinomycetota</taxon>
        <taxon>Actinomycetes</taxon>
        <taxon>Mycobacteriales</taxon>
        <taxon>Nocardiaceae</taxon>
        <taxon>Nocardia</taxon>
    </lineage>
</organism>
<proteinExistence type="predicted"/>
<evidence type="ECO:0000313" key="1">
    <source>
        <dbReference type="EMBL" id="SUD47552.1"/>
    </source>
</evidence>
<sequence length="45" mass="4869">MRFHRPGGPHFGLTISRNGVLHGHPKTRALPGFSLTVVEGFTLTA</sequence>
<dbReference type="Proteomes" id="UP000255467">
    <property type="component" value="Unassembled WGS sequence"/>
</dbReference>
<name>A0A379JG95_9NOCA</name>
<accession>A0A379JG95</accession>
<dbReference type="AlphaFoldDB" id="A0A379JG95"/>